<dbReference type="Proteomes" id="UP000449092">
    <property type="component" value="Unassembled WGS sequence"/>
</dbReference>
<organism evidence="2 3">
    <name type="scientific">Candidatus Spechtbacteria bacterium SB0662_bin_43</name>
    <dbReference type="NCBI Taxonomy" id="2604897"/>
    <lineage>
        <taxon>Bacteria</taxon>
        <taxon>Candidatus Spechtiibacteriota</taxon>
    </lineage>
</organism>
<dbReference type="PANTHER" id="PTHR30595:SF6">
    <property type="entry name" value="SCHLAFEN ALBA-2 DOMAIN-CONTAINING PROTEIN"/>
    <property type="match status" value="1"/>
</dbReference>
<dbReference type="Gene3D" id="3.30.950.30">
    <property type="entry name" value="Schlafen, AAA domain"/>
    <property type="match status" value="1"/>
</dbReference>
<name>A0A845DL89_9BACT</name>
<sequence>MDDIVNTILNIPEETQTIEFKRLAGDKVVRKILQTIVAMANTDGGTIILGVDDPEKTALKGCDRIFGVEEDKVLLDEILKEQSKINPQLQGIQFRHIKAQGDKTIVLITVEKSKESLVSLSNDVFTRLNKSNKKLNPQEIVKWSYTKGFIKADKELVDVDFELLQTKYFDVWCGAMGISGGTIQSILSQAGLAKKGQEEILRPTRAAVLLFAEHPTYLMEIHCTVRVIQLRGTLERFETVPNYVSKPKTIGGPIIEVIRNSHEYVLSLLGAGIEIHSGFVNTFKIPERAVKEAITNAVIHRDYRIQRDVEIRVFEDRVEVLSPGLFTYNITANNIGFVRADGERNDLLVKHLREFPNPPNLNFNEGVRAMRAEMDKQNLYPPIFMTYPTYPDSVNVILLNEERPTEWEKVRLYLSRNRYIDNKTARNITGVVQMHDMSRMLKRWTEQGFLVKIDAESKYFKGTKYKLANIDEMGIEQ</sequence>
<dbReference type="Gene3D" id="3.30.565.60">
    <property type="match status" value="1"/>
</dbReference>
<comment type="caution">
    <text evidence="2">The sequence shown here is derived from an EMBL/GenBank/DDBJ whole genome shotgun (WGS) entry which is preliminary data.</text>
</comment>
<accession>A0A845DL89</accession>
<dbReference type="AlphaFoldDB" id="A0A845DL89"/>
<dbReference type="InterPro" id="IPR038475">
    <property type="entry name" value="RecG_C_sf"/>
</dbReference>
<dbReference type="InterPro" id="IPR038461">
    <property type="entry name" value="Schlafen_AlbA_2_dom_sf"/>
</dbReference>
<dbReference type="Pfam" id="PF13749">
    <property type="entry name" value="HATPase_c_4"/>
    <property type="match status" value="1"/>
</dbReference>
<evidence type="ECO:0000313" key="2">
    <source>
        <dbReference type="EMBL" id="MYE38083.1"/>
    </source>
</evidence>
<reference evidence="2 3" key="1">
    <citation type="submission" date="2019-09" db="EMBL/GenBank/DDBJ databases">
        <title>Characterisation of the sponge microbiome using genome-centric metagenomics.</title>
        <authorList>
            <person name="Engelberts J.P."/>
            <person name="Robbins S.J."/>
            <person name="De Goeij J.M."/>
            <person name="Aranda M."/>
            <person name="Bell S.C."/>
            <person name="Webster N.S."/>
        </authorList>
    </citation>
    <scope>NUCLEOTIDE SEQUENCE [LARGE SCALE GENOMIC DNA]</scope>
    <source>
        <strain evidence="2">SB0662_bin_43</strain>
    </source>
</reference>
<feature type="domain" description="Schlafen AlbA-2" evidence="1">
    <location>
        <begin position="14"/>
        <end position="136"/>
    </location>
</feature>
<dbReference type="Pfam" id="PF04326">
    <property type="entry name" value="SLFN_AlbA_2"/>
    <property type="match status" value="1"/>
</dbReference>
<evidence type="ECO:0000259" key="1">
    <source>
        <dbReference type="Pfam" id="PF04326"/>
    </source>
</evidence>
<evidence type="ECO:0000313" key="3">
    <source>
        <dbReference type="Proteomes" id="UP000449092"/>
    </source>
</evidence>
<proteinExistence type="predicted"/>
<dbReference type="InterPro" id="IPR007421">
    <property type="entry name" value="Schlafen_AlbA_2_dom"/>
</dbReference>
<dbReference type="EMBL" id="VXOY01000010">
    <property type="protein sequence ID" value="MYE38083.1"/>
    <property type="molecule type" value="Genomic_DNA"/>
</dbReference>
<gene>
    <name evidence="2" type="ORF">F4X82_01000</name>
</gene>
<dbReference type="PANTHER" id="PTHR30595">
    <property type="entry name" value="GLPR-RELATED TRANSCRIPTIONAL REPRESSOR"/>
    <property type="match status" value="1"/>
</dbReference>
<protein>
    <recommendedName>
        <fullName evidence="1">Schlafen AlbA-2 domain-containing protein</fullName>
    </recommendedName>
</protein>